<dbReference type="GO" id="GO:0034599">
    <property type="term" value="P:cellular response to oxidative stress"/>
    <property type="evidence" value="ECO:0007669"/>
    <property type="project" value="TreeGrafter"/>
</dbReference>
<dbReference type="PANTHER" id="PTHR11592:SF78">
    <property type="entry name" value="GLUTATHIONE PEROXIDASE"/>
    <property type="match status" value="1"/>
</dbReference>
<dbReference type="GO" id="GO:0004601">
    <property type="term" value="F:peroxidase activity"/>
    <property type="evidence" value="ECO:0007669"/>
    <property type="project" value="UniProtKB-KW"/>
</dbReference>
<dbReference type="EMBL" id="LJYW01000001">
    <property type="protein sequence ID" value="KPL55503.1"/>
    <property type="molecule type" value="Genomic_DNA"/>
</dbReference>
<sequence>MSISRRTFAVSTVAAATAALIPAAAVTAARAAGPVETGHAWRFAFTASDGSPLPLEAFRGKVLLIVNTASRCGYTSQYRGLQALYEAHGPAGLVVIGVPSNDFGGQEPGTDADIRGFCGGTFGVTFPLAAKSVVRGPGAHPFYRWASTVLGPAAEPRWNFHKYLVSRDGRLDRAFSSHVEPEDPRVVAAIRAALDGPAT</sequence>
<evidence type="ECO:0000256" key="1">
    <source>
        <dbReference type="ARBA" id="ARBA00006926"/>
    </source>
</evidence>
<dbReference type="InterPro" id="IPR006311">
    <property type="entry name" value="TAT_signal"/>
</dbReference>
<dbReference type="STRING" id="665126.ABB55_27405"/>
<comment type="caution">
    <text evidence="6">The sequence shown here is derived from an EMBL/GenBank/DDBJ whole genome shotgun (WGS) entry which is preliminary data.</text>
</comment>
<evidence type="ECO:0000256" key="4">
    <source>
        <dbReference type="RuleBase" id="RU000499"/>
    </source>
</evidence>
<dbReference type="Proteomes" id="UP000048984">
    <property type="component" value="Unassembled WGS sequence"/>
</dbReference>
<feature type="chain" id="PRO_5006132502" description="Glutathione peroxidase" evidence="5">
    <location>
        <begin position="32"/>
        <end position="199"/>
    </location>
</feature>
<comment type="similarity">
    <text evidence="1 4">Belongs to the glutathione peroxidase family.</text>
</comment>
<keyword evidence="5" id="KW-0732">Signal</keyword>
<dbReference type="PANTHER" id="PTHR11592">
    <property type="entry name" value="GLUTATHIONE PEROXIDASE"/>
    <property type="match status" value="1"/>
</dbReference>
<dbReference type="Gene3D" id="3.40.30.10">
    <property type="entry name" value="Glutaredoxin"/>
    <property type="match status" value="1"/>
</dbReference>
<keyword evidence="7" id="KW-1185">Reference proteome</keyword>
<dbReference type="PROSITE" id="PS51355">
    <property type="entry name" value="GLUTATHIONE_PEROXID_3"/>
    <property type="match status" value="1"/>
</dbReference>
<evidence type="ECO:0000256" key="5">
    <source>
        <dbReference type="SAM" id="SignalP"/>
    </source>
</evidence>
<dbReference type="CDD" id="cd00340">
    <property type="entry name" value="GSH_Peroxidase"/>
    <property type="match status" value="1"/>
</dbReference>
<dbReference type="InterPro" id="IPR029759">
    <property type="entry name" value="GPX_AS"/>
</dbReference>
<name>A0A0P6WL53_9HYPH</name>
<evidence type="ECO:0000313" key="7">
    <source>
        <dbReference type="Proteomes" id="UP000048984"/>
    </source>
</evidence>
<evidence type="ECO:0000256" key="3">
    <source>
        <dbReference type="ARBA" id="ARBA00023002"/>
    </source>
</evidence>
<dbReference type="InterPro" id="IPR000889">
    <property type="entry name" value="Glutathione_peroxidase"/>
</dbReference>
<dbReference type="InterPro" id="IPR036249">
    <property type="entry name" value="Thioredoxin-like_sf"/>
</dbReference>
<keyword evidence="3 4" id="KW-0560">Oxidoreductase</keyword>
<evidence type="ECO:0000256" key="2">
    <source>
        <dbReference type="ARBA" id="ARBA00022559"/>
    </source>
</evidence>
<dbReference type="SUPFAM" id="SSF52833">
    <property type="entry name" value="Thioredoxin-like"/>
    <property type="match status" value="1"/>
</dbReference>
<reference evidence="6 7" key="2">
    <citation type="submission" date="2015-10" db="EMBL/GenBank/DDBJ databases">
        <title>Draft Genome Sequence of Prosthecomicrobium hirschii ATCC 27832.</title>
        <authorList>
            <person name="Daniel J."/>
            <person name="Givan S.A."/>
            <person name="Brun Y.V."/>
            <person name="Brown P.J."/>
        </authorList>
    </citation>
    <scope>NUCLEOTIDE SEQUENCE [LARGE SCALE GENOMIC DNA]</scope>
    <source>
        <strain evidence="6 7">16</strain>
    </source>
</reference>
<dbReference type="Pfam" id="PF00255">
    <property type="entry name" value="GSHPx"/>
    <property type="match status" value="1"/>
</dbReference>
<keyword evidence="2 4" id="KW-0575">Peroxidase</keyword>
<proteinExistence type="inferred from homology"/>
<accession>A0A0P6WL53</accession>
<organism evidence="6 7">
    <name type="scientific">Prosthecodimorpha hirschii</name>
    <dbReference type="NCBI Taxonomy" id="665126"/>
    <lineage>
        <taxon>Bacteria</taxon>
        <taxon>Pseudomonadati</taxon>
        <taxon>Pseudomonadota</taxon>
        <taxon>Alphaproteobacteria</taxon>
        <taxon>Hyphomicrobiales</taxon>
        <taxon>Ancalomicrobiaceae</taxon>
        <taxon>Prosthecodimorpha</taxon>
    </lineage>
</organism>
<protein>
    <recommendedName>
        <fullName evidence="4">Glutathione peroxidase</fullName>
    </recommendedName>
</protein>
<gene>
    <name evidence="6" type="ORF">ABB55_27405</name>
</gene>
<dbReference type="AlphaFoldDB" id="A0A0P6WL53"/>
<dbReference type="RefSeq" id="WP_054361670.1">
    <property type="nucleotide sequence ID" value="NZ_LJYW01000001.1"/>
</dbReference>
<feature type="signal peptide" evidence="5">
    <location>
        <begin position="1"/>
        <end position="31"/>
    </location>
</feature>
<reference evidence="6 7" key="1">
    <citation type="submission" date="2015-09" db="EMBL/GenBank/DDBJ databases">
        <authorList>
            <person name="Jackson K.R."/>
            <person name="Lunt B.L."/>
            <person name="Fisher J.N.B."/>
            <person name="Gardner A.V."/>
            <person name="Bailey M.E."/>
            <person name="Deus L.M."/>
            <person name="Earl A.S."/>
            <person name="Gibby P.D."/>
            <person name="Hartmann K.A."/>
            <person name="Liu J.E."/>
            <person name="Manci A.M."/>
            <person name="Nielsen D.A."/>
            <person name="Solomon M.B."/>
            <person name="Breakwell D.P."/>
            <person name="Burnett S.H."/>
            <person name="Grose J.H."/>
        </authorList>
    </citation>
    <scope>NUCLEOTIDE SEQUENCE [LARGE SCALE GENOMIC DNA]</scope>
    <source>
        <strain evidence="6 7">16</strain>
    </source>
</reference>
<dbReference type="PROSITE" id="PS51318">
    <property type="entry name" value="TAT"/>
    <property type="match status" value="1"/>
</dbReference>
<dbReference type="PROSITE" id="PS00460">
    <property type="entry name" value="GLUTATHIONE_PEROXID_1"/>
    <property type="match status" value="1"/>
</dbReference>
<evidence type="ECO:0000313" key="6">
    <source>
        <dbReference type="EMBL" id="KPL55503.1"/>
    </source>
</evidence>
<dbReference type="PRINTS" id="PR01011">
    <property type="entry name" value="GLUTPROXDASE"/>
</dbReference>